<evidence type="ECO:0000256" key="1">
    <source>
        <dbReference type="SAM" id="Coils"/>
    </source>
</evidence>
<organism evidence="3 5">
    <name type="scientific">Popillia japonica</name>
    <name type="common">Japanese beetle</name>
    <dbReference type="NCBI Taxonomy" id="7064"/>
    <lineage>
        <taxon>Eukaryota</taxon>
        <taxon>Metazoa</taxon>
        <taxon>Ecdysozoa</taxon>
        <taxon>Arthropoda</taxon>
        <taxon>Hexapoda</taxon>
        <taxon>Insecta</taxon>
        <taxon>Pterygota</taxon>
        <taxon>Neoptera</taxon>
        <taxon>Endopterygota</taxon>
        <taxon>Coleoptera</taxon>
        <taxon>Polyphaga</taxon>
        <taxon>Scarabaeiformia</taxon>
        <taxon>Scarabaeidae</taxon>
        <taxon>Rutelinae</taxon>
        <taxon>Popillia</taxon>
    </lineage>
</organism>
<dbReference type="Pfam" id="PF14265">
    <property type="entry name" value="DUF4355"/>
    <property type="match status" value="1"/>
</dbReference>
<feature type="compositionally biased region" description="Low complexity" evidence="2">
    <location>
        <begin position="19"/>
        <end position="29"/>
    </location>
</feature>
<proteinExistence type="predicted"/>
<keyword evidence="5" id="KW-1185">Reference proteome</keyword>
<comment type="caution">
    <text evidence="3">The sequence shown here is derived from an EMBL/GenBank/DDBJ whole genome shotgun (WGS) entry which is preliminary data.</text>
</comment>
<protein>
    <recommendedName>
        <fullName evidence="6">DUF4355 domain-containing protein</fullName>
    </recommendedName>
</protein>
<feature type="compositionally biased region" description="Basic and acidic residues" evidence="2">
    <location>
        <begin position="43"/>
        <end position="62"/>
    </location>
</feature>
<evidence type="ECO:0000313" key="3">
    <source>
        <dbReference type="EMBL" id="KAK9680592.1"/>
    </source>
</evidence>
<dbReference type="EMBL" id="JASPKY010000881">
    <property type="protein sequence ID" value="KAK9680637.1"/>
    <property type="molecule type" value="Genomic_DNA"/>
</dbReference>
<reference evidence="3" key="1">
    <citation type="submission" date="2023-05" db="EMBL/GenBank/DDBJ databases">
        <authorList>
            <person name="Nardi F."/>
            <person name="Carapelli A."/>
            <person name="Cucini C."/>
        </authorList>
    </citation>
    <scope>NUCLEOTIDE SEQUENCE</scope>
    <source>
        <strain evidence="3">DMR45628</strain>
        <tissue evidence="3">Testes</tissue>
    </source>
</reference>
<evidence type="ECO:0000313" key="4">
    <source>
        <dbReference type="EMBL" id="KAK9680637.1"/>
    </source>
</evidence>
<dbReference type="AlphaFoldDB" id="A0AAW1HVJ7"/>
<keyword evidence="1" id="KW-0175">Coiled coil</keyword>
<sequence length="216" mass="23981">MKRKIFDLQLFAEESAREAAASEVTATRVSGVADLGEGTSASGDEKPSNEPPKPEAKYTDKDVDDIISRKFAEWEKKKEKEISQAEELANLNAQERAERERDQMKEELESLKRANTLNELTGTARKMLSEQEVSVPDELLVNLVRDNAEDTKTAVNKFAEVFKEAVKKGIADALKGQPPKVGGANTVTKDDIMAVKNPIERQELIAKNIHLFQKGV</sequence>
<evidence type="ECO:0000313" key="5">
    <source>
        <dbReference type="Proteomes" id="UP001458880"/>
    </source>
</evidence>
<feature type="coiled-coil region" evidence="1">
    <location>
        <begin position="71"/>
        <end position="117"/>
    </location>
</feature>
<accession>A0AAW1HVJ7</accession>
<dbReference type="Proteomes" id="UP001458880">
    <property type="component" value="Unassembled WGS sequence"/>
</dbReference>
<evidence type="ECO:0000256" key="2">
    <source>
        <dbReference type="SAM" id="MobiDB-lite"/>
    </source>
</evidence>
<feature type="region of interest" description="Disordered" evidence="2">
    <location>
        <begin position="19"/>
        <end position="62"/>
    </location>
</feature>
<reference evidence="3 5" key="2">
    <citation type="journal article" date="2024" name="BMC Genomics">
        <title>De novo assembly and annotation of Popillia japonica's genome with initial clues to its potential as an invasive pest.</title>
        <authorList>
            <person name="Cucini C."/>
            <person name="Boschi S."/>
            <person name="Funari R."/>
            <person name="Cardaioli E."/>
            <person name="Iannotti N."/>
            <person name="Marturano G."/>
            <person name="Paoli F."/>
            <person name="Bruttini M."/>
            <person name="Carapelli A."/>
            <person name="Frati F."/>
            <person name="Nardi F."/>
        </authorList>
    </citation>
    <scope>NUCLEOTIDE SEQUENCE [LARGE SCALE GENOMIC DNA]</scope>
    <source>
        <strain evidence="3">DMR45628</strain>
    </source>
</reference>
<evidence type="ECO:0008006" key="6">
    <source>
        <dbReference type="Google" id="ProtNLM"/>
    </source>
</evidence>
<dbReference type="InterPro" id="IPR025580">
    <property type="entry name" value="Gp46"/>
</dbReference>
<name>A0AAW1HVJ7_POPJA</name>
<gene>
    <name evidence="4" type="ORF">QE152_g38894</name>
    <name evidence="3" type="ORF">QE152_g38977</name>
</gene>
<dbReference type="EMBL" id="JASPKY010000881">
    <property type="protein sequence ID" value="KAK9680592.1"/>
    <property type="molecule type" value="Genomic_DNA"/>
</dbReference>